<dbReference type="EMBL" id="JBHUOJ010000009">
    <property type="protein sequence ID" value="MFD2832761.1"/>
    <property type="molecule type" value="Genomic_DNA"/>
</dbReference>
<protein>
    <submittedName>
        <fullName evidence="2">Chorismate-binding protein</fullName>
    </submittedName>
</protein>
<gene>
    <name evidence="2" type="ORF">ACFSYS_05625</name>
</gene>
<accession>A0ABW5X102</accession>
<dbReference type="InterPro" id="IPR015890">
    <property type="entry name" value="Chorismate_C"/>
</dbReference>
<dbReference type="PANTHER" id="PTHR42839:SF2">
    <property type="entry name" value="ISOCHORISMATE SYNTHASE ENTC"/>
    <property type="match status" value="1"/>
</dbReference>
<sequence length="379" mass="43207">MEQGLLPELRKLFTSKKAPFVAYRKPGDTKVFLRVQHNSTTYFVENFDESGYVFAAFNSERKKYLIPTQYSDVLEFEFQEISAENDVEVAIEIGEFTSDIDQKNYEVLIQKAIDEIGQGKFKKVVLSRKEKVELADPDPVAIFKKLLQKYKHAYVSCWYHPETGIWMGATPEALLKTERNRFNTMALAGTQLHKDVGEIEWGPKETEEQSLVTDFILNQLKSVAEVKNIQAGKPFSKSAGNLLHICTEISGSLNAIKGLKKIIEALHPTPAICGLPRQKALEFILENENYDRKFYAGFMGELNIKTEIKRNSNRKNQENRQFSAIVPKTDLYVNLRCMKLVEDFAHIYVGGGITKDSNPTSEWIETLNKSETMKSVLVK</sequence>
<dbReference type="Proteomes" id="UP001597438">
    <property type="component" value="Unassembled WGS sequence"/>
</dbReference>
<dbReference type="RefSeq" id="WP_251742107.1">
    <property type="nucleotide sequence ID" value="NZ_JBHUOJ010000009.1"/>
</dbReference>
<feature type="domain" description="Chorismate-utilising enzyme C-terminal" evidence="1">
    <location>
        <begin position="102"/>
        <end position="307"/>
    </location>
</feature>
<reference evidence="3" key="1">
    <citation type="journal article" date="2019" name="Int. J. Syst. Evol. Microbiol.">
        <title>The Global Catalogue of Microorganisms (GCM) 10K type strain sequencing project: providing services to taxonomists for standard genome sequencing and annotation.</title>
        <authorList>
            <consortium name="The Broad Institute Genomics Platform"/>
            <consortium name="The Broad Institute Genome Sequencing Center for Infectious Disease"/>
            <person name="Wu L."/>
            <person name="Ma J."/>
        </authorList>
    </citation>
    <scope>NUCLEOTIDE SEQUENCE [LARGE SCALE GENOMIC DNA]</scope>
    <source>
        <strain evidence="3">KCTC 52925</strain>
    </source>
</reference>
<evidence type="ECO:0000313" key="2">
    <source>
        <dbReference type="EMBL" id="MFD2832761.1"/>
    </source>
</evidence>
<dbReference type="Gene3D" id="3.60.120.10">
    <property type="entry name" value="Anthranilate synthase"/>
    <property type="match status" value="1"/>
</dbReference>
<proteinExistence type="predicted"/>
<dbReference type="InterPro" id="IPR005801">
    <property type="entry name" value="ADC_synthase"/>
</dbReference>
<feature type="domain" description="Chorismate-utilising enzyme C-terminal" evidence="1">
    <location>
        <begin position="328"/>
        <end position="369"/>
    </location>
</feature>
<evidence type="ECO:0000259" key="1">
    <source>
        <dbReference type="Pfam" id="PF00425"/>
    </source>
</evidence>
<name>A0ABW5X102_9FLAO</name>
<evidence type="ECO:0000313" key="3">
    <source>
        <dbReference type="Proteomes" id="UP001597438"/>
    </source>
</evidence>
<dbReference type="PANTHER" id="PTHR42839">
    <property type="entry name" value="ISOCHORISMATE SYNTHASE ENTC"/>
    <property type="match status" value="1"/>
</dbReference>
<dbReference type="Pfam" id="PF00425">
    <property type="entry name" value="Chorismate_bind"/>
    <property type="match status" value="2"/>
</dbReference>
<comment type="caution">
    <text evidence="2">The sequence shown here is derived from an EMBL/GenBank/DDBJ whole genome shotgun (WGS) entry which is preliminary data.</text>
</comment>
<keyword evidence="3" id="KW-1185">Reference proteome</keyword>
<dbReference type="SUPFAM" id="SSF56322">
    <property type="entry name" value="ADC synthase"/>
    <property type="match status" value="1"/>
</dbReference>
<organism evidence="2 3">
    <name type="scientific">Christiangramia antarctica</name>
    <dbReference type="NCBI Taxonomy" id="2058158"/>
    <lineage>
        <taxon>Bacteria</taxon>
        <taxon>Pseudomonadati</taxon>
        <taxon>Bacteroidota</taxon>
        <taxon>Flavobacteriia</taxon>
        <taxon>Flavobacteriales</taxon>
        <taxon>Flavobacteriaceae</taxon>
        <taxon>Christiangramia</taxon>
    </lineage>
</organism>